<dbReference type="SUPFAM" id="SSF46955">
    <property type="entry name" value="Putative DNA-binding domain"/>
    <property type="match status" value="1"/>
</dbReference>
<dbReference type="EMBL" id="UOEJ01000224">
    <property type="protein sequence ID" value="VAW05929.1"/>
    <property type="molecule type" value="Genomic_DNA"/>
</dbReference>
<evidence type="ECO:0000259" key="3">
    <source>
        <dbReference type="PROSITE" id="PS50937"/>
    </source>
</evidence>
<dbReference type="AlphaFoldDB" id="A0A3B0T0N7"/>
<dbReference type="SMART" id="SM00422">
    <property type="entry name" value="HTH_MERR"/>
    <property type="match status" value="1"/>
</dbReference>
<dbReference type="InterPro" id="IPR047057">
    <property type="entry name" value="MerR_fam"/>
</dbReference>
<dbReference type="Gene3D" id="1.10.1660.10">
    <property type="match status" value="1"/>
</dbReference>
<dbReference type="GO" id="GO:0003677">
    <property type="term" value="F:DNA binding"/>
    <property type="evidence" value="ECO:0007669"/>
    <property type="project" value="UniProtKB-KW"/>
</dbReference>
<dbReference type="PROSITE" id="PS50937">
    <property type="entry name" value="HTH_MERR_2"/>
    <property type="match status" value="1"/>
</dbReference>
<reference evidence="4" key="1">
    <citation type="submission" date="2018-06" db="EMBL/GenBank/DDBJ databases">
        <authorList>
            <person name="Zhirakovskaya E."/>
        </authorList>
    </citation>
    <scope>NUCLEOTIDE SEQUENCE</scope>
</reference>
<gene>
    <name evidence="4" type="ORF">MNBD_ALPHA01-1214</name>
</gene>
<protein>
    <submittedName>
        <fullName evidence="4">Transcriptional regulator, MerR family</fullName>
    </submittedName>
</protein>
<evidence type="ECO:0000256" key="1">
    <source>
        <dbReference type="ARBA" id="ARBA00023125"/>
    </source>
</evidence>
<evidence type="ECO:0000256" key="2">
    <source>
        <dbReference type="SAM" id="Coils"/>
    </source>
</evidence>
<sequence>MTKKTYSISELSEEFGITPRTLRYYEDQALISPKREGQARIYSTADRARLIWILRGKRVGFTITDIREVLDIHYREGGKEEQCRVTISACKERIKSLGQQKKDIDETMEELNNLVDAVTAFMEENYPPAQNAIKNSVKNTANNHMMET</sequence>
<dbReference type="InterPro" id="IPR009061">
    <property type="entry name" value="DNA-bd_dom_put_sf"/>
</dbReference>
<proteinExistence type="predicted"/>
<keyword evidence="2" id="KW-0175">Coiled coil</keyword>
<feature type="coiled-coil region" evidence="2">
    <location>
        <begin position="94"/>
        <end position="124"/>
    </location>
</feature>
<dbReference type="PANTHER" id="PTHR30204">
    <property type="entry name" value="REDOX-CYCLING DRUG-SENSING TRANSCRIPTIONAL ACTIVATOR SOXR"/>
    <property type="match status" value="1"/>
</dbReference>
<accession>A0A3B0T0N7</accession>
<organism evidence="4">
    <name type="scientific">hydrothermal vent metagenome</name>
    <dbReference type="NCBI Taxonomy" id="652676"/>
    <lineage>
        <taxon>unclassified sequences</taxon>
        <taxon>metagenomes</taxon>
        <taxon>ecological metagenomes</taxon>
    </lineage>
</organism>
<evidence type="ECO:0000313" key="4">
    <source>
        <dbReference type="EMBL" id="VAW05929.1"/>
    </source>
</evidence>
<dbReference type="CDD" id="cd04776">
    <property type="entry name" value="HTH_GnyR"/>
    <property type="match status" value="1"/>
</dbReference>
<keyword evidence="1" id="KW-0238">DNA-binding</keyword>
<dbReference type="PANTHER" id="PTHR30204:SF58">
    <property type="entry name" value="HTH-TYPE TRANSCRIPTIONAL REGULATOR YFMP"/>
    <property type="match status" value="1"/>
</dbReference>
<dbReference type="InterPro" id="IPR000551">
    <property type="entry name" value="MerR-type_HTH_dom"/>
</dbReference>
<feature type="domain" description="HTH merR-type" evidence="3">
    <location>
        <begin position="5"/>
        <end position="72"/>
    </location>
</feature>
<dbReference type="GO" id="GO:0003700">
    <property type="term" value="F:DNA-binding transcription factor activity"/>
    <property type="evidence" value="ECO:0007669"/>
    <property type="project" value="InterPro"/>
</dbReference>
<name>A0A3B0T0N7_9ZZZZ</name>
<dbReference type="Pfam" id="PF13411">
    <property type="entry name" value="MerR_1"/>
    <property type="match status" value="1"/>
</dbReference>